<keyword evidence="2" id="KW-1185">Reference proteome</keyword>
<gene>
    <name evidence="1" type="ORF">EZ449_12220</name>
</gene>
<dbReference type="OrthoDB" id="9789567at2"/>
<dbReference type="EMBL" id="SJSN01000008">
    <property type="protein sequence ID" value="TCD08598.1"/>
    <property type="molecule type" value="Genomic_DNA"/>
</dbReference>
<dbReference type="Gene3D" id="3.40.50.620">
    <property type="entry name" value="HUPs"/>
    <property type="match status" value="1"/>
</dbReference>
<organism evidence="1 2">
    <name type="scientific">Pedobacter frigidisoli</name>
    <dbReference type="NCBI Taxonomy" id="2530455"/>
    <lineage>
        <taxon>Bacteria</taxon>
        <taxon>Pseudomonadati</taxon>
        <taxon>Bacteroidota</taxon>
        <taxon>Sphingobacteriia</taxon>
        <taxon>Sphingobacteriales</taxon>
        <taxon>Sphingobacteriaceae</taxon>
        <taxon>Pedobacter</taxon>
    </lineage>
</organism>
<evidence type="ECO:0000313" key="2">
    <source>
        <dbReference type="Proteomes" id="UP000291485"/>
    </source>
</evidence>
<name>A0A4R0P477_9SPHI</name>
<evidence type="ECO:0000313" key="1">
    <source>
        <dbReference type="EMBL" id="TCD08598.1"/>
    </source>
</evidence>
<evidence type="ECO:0008006" key="3">
    <source>
        <dbReference type="Google" id="ProtNLM"/>
    </source>
</evidence>
<comment type="caution">
    <text evidence="1">The sequence shown here is derived from an EMBL/GenBank/DDBJ whole genome shotgun (WGS) entry which is preliminary data.</text>
</comment>
<accession>A0A4R0P477</accession>
<dbReference type="InterPro" id="IPR014729">
    <property type="entry name" value="Rossmann-like_a/b/a_fold"/>
</dbReference>
<dbReference type="Proteomes" id="UP000291485">
    <property type="component" value="Unassembled WGS sequence"/>
</dbReference>
<reference evidence="1 2" key="1">
    <citation type="submission" date="2019-02" db="EMBL/GenBank/DDBJ databases">
        <title>Pedobacter sp. RP-3-11 sp. nov., isolated from Arctic soil.</title>
        <authorList>
            <person name="Dahal R.H."/>
        </authorList>
    </citation>
    <scope>NUCLEOTIDE SEQUENCE [LARGE SCALE GENOMIC DNA]</scope>
    <source>
        <strain evidence="1 2">RP-3-11</strain>
    </source>
</reference>
<proteinExistence type="predicted"/>
<protein>
    <recommendedName>
        <fullName evidence="3">7-cyano-7-deazaguanine synthase (Queuosine biosynthesis)</fullName>
    </recommendedName>
</protein>
<dbReference type="NCBIfam" id="NF041925">
    <property type="entry name" value="QatC"/>
    <property type="match status" value="1"/>
</dbReference>
<dbReference type="InterPro" id="IPR049676">
    <property type="entry name" value="QatC"/>
</dbReference>
<dbReference type="AlphaFoldDB" id="A0A4R0P477"/>
<sequence length="439" mass="48172">MGIKINVGSASYNAGQLKIALDGGDFGLAAVKSNFAGLLALANLASPESVDFFMLSAAVYGIDRMVVRRPNSVDGWSRDIEVVFPVTDPAKWDPLAGEISMMLSFLTGDYWKVGFSQSTFMLPVQGPEEAYQASFTQINLFSGGLDSLIGAITFLENNPEQNLLVISHYDSQMKGPKGDQSDLLDMLNNRYGDRLVAVPSVKVELEKPGAKETTFRSRSILFIGMAGIVADGLNLDLKVPENGSVSLNFPLSPSRRSACSTRTTHPRVIDSINLIWSHLGISPTVENPFEFNTKGAMVESIDGIADEINEMILRSNSCGKRRHDERKANPDAKHCGVCMPCIYRRAAMMKIGLDDENDYGDKIKDLNFKTKKGQDIGACIEFLVAELSEKNIRKELIVNGVKDISKLGDYTSLIVRTRNELKELFLTAGSQAVKIRLDD</sequence>
<dbReference type="RefSeq" id="WP_131559087.1">
    <property type="nucleotide sequence ID" value="NZ_SJSN01000008.1"/>
</dbReference>